<dbReference type="InterPro" id="IPR017943">
    <property type="entry name" value="Bactericidal_perm-incr_a/b_dom"/>
</dbReference>
<evidence type="ECO:0000313" key="1">
    <source>
        <dbReference type="Ensembl" id="ENSSCAP00000001979.1"/>
    </source>
</evidence>
<proteinExistence type="predicted"/>
<evidence type="ECO:0000313" key="2">
    <source>
        <dbReference type="Proteomes" id="UP000694409"/>
    </source>
</evidence>
<reference evidence="1" key="2">
    <citation type="submission" date="2025-09" db="UniProtKB">
        <authorList>
            <consortium name="Ensembl"/>
        </authorList>
    </citation>
    <scope>IDENTIFICATION</scope>
</reference>
<dbReference type="Proteomes" id="UP000694409">
    <property type="component" value="Unassembled WGS sequence"/>
</dbReference>
<dbReference type="AlphaFoldDB" id="A0A8C9KT72"/>
<sequence>MNGGNHHCAHFLKKALSWSWECGCDPAAPAQLSGLSVPQVCDNVAKSVHNELQTYIRTLPVTSRIDDKTGIDYSLVAPPRATSKSLDADLKVRGRPADT</sequence>
<protein>
    <submittedName>
        <fullName evidence="1">Uncharacterized protein</fullName>
    </submittedName>
</protein>
<keyword evidence="2" id="KW-1185">Reference proteome</keyword>
<dbReference type="Ensembl" id="ENSSCAT00000002323.1">
    <property type="protein sequence ID" value="ENSSCAP00000001979.1"/>
    <property type="gene ID" value="ENSSCAG00000001725.1"/>
</dbReference>
<dbReference type="OMA" id="HCAHFLK"/>
<dbReference type="SUPFAM" id="SSF55394">
    <property type="entry name" value="Bactericidal permeability-increasing protein, BPI"/>
    <property type="match status" value="1"/>
</dbReference>
<accession>A0A8C9KT72</accession>
<dbReference type="Gene3D" id="3.15.20.10">
    <property type="entry name" value="Bactericidal permeability-increasing protein, domain 2"/>
    <property type="match status" value="1"/>
</dbReference>
<name>A0A8C9KT72_SERCA</name>
<dbReference type="GO" id="GO:0008289">
    <property type="term" value="F:lipid binding"/>
    <property type="evidence" value="ECO:0007669"/>
    <property type="project" value="InterPro"/>
</dbReference>
<reference evidence="1" key="1">
    <citation type="submission" date="2025-08" db="UniProtKB">
        <authorList>
            <consortium name="Ensembl"/>
        </authorList>
    </citation>
    <scope>IDENTIFICATION</scope>
</reference>
<dbReference type="Gene3D" id="3.15.10.10">
    <property type="entry name" value="Bactericidal permeability-increasing protein, domain 1"/>
    <property type="match status" value="1"/>
</dbReference>
<organism evidence="1 2">
    <name type="scientific">Serinus canaria</name>
    <name type="common">Island canary</name>
    <name type="synonym">Fringilla canaria</name>
    <dbReference type="NCBI Taxonomy" id="9135"/>
    <lineage>
        <taxon>Eukaryota</taxon>
        <taxon>Metazoa</taxon>
        <taxon>Chordata</taxon>
        <taxon>Craniata</taxon>
        <taxon>Vertebrata</taxon>
        <taxon>Euteleostomi</taxon>
        <taxon>Archelosauria</taxon>
        <taxon>Archosauria</taxon>
        <taxon>Dinosauria</taxon>
        <taxon>Saurischia</taxon>
        <taxon>Theropoda</taxon>
        <taxon>Coelurosauria</taxon>
        <taxon>Aves</taxon>
        <taxon>Neognathae</taxon>
        <taxon>Neoaves</taxon>
        <taxon>Telluraves</taxon>
        <taxon>Australaves</taxon>
        <taxon>Passeriformes</taxon>
        <taxon>Passeroidea</taxon>
        <taxon>Fringillidae</taxon>
        <taxon>Carduelinae</taxon>
        <taxon>Serinus</taxon>
    </lineage>
</organism>